<dbReference type="GO" id="GO:0005886">
    <property type="term" value="C:plasma membrane"/>
    <property type="evidence" value="ECO:0007669"/>
    <property type="project" value="InterPro"/>
</dbReference>
<protein>
    <recommendedName>
        <fullName evidence="6">Translocation and assembly module TamB C-terminal domain-containing protein</fullName>
    </recommendedName>
</protein>
<accession>A0A2S9H5L2</accession>
<reference evidence="7 8" key="1">
    <citation type="submission" date="2018-02" db="EMBL/GenBank/DDBJ databases">
        <title>Solimicrobium silvestre gen. nov., sp. nov., isolated from alpine forest soil.</title>
        <authorList>
            <person name="Margesin R."/>
            <person name="Albuquerque L."/>
            <person name="Zhang D.-C."/>
            <person name="Froufe H.J.C."/>
            <person name="Severino R."/>
            <person name="Roxo I."/>
            <person name="Egas C."/>
            <person name="Da Costa M.S."/>
        </authorList>
    </citation>
    <scope>NUCLEOTIDE SEQUENCE [LARGE SCALE GENOMIC DNA]</scope>
    <source>
        <strain evidence="7 8">S20-91</strain>
    </source>
</reference>
<dbReference type="Pfam" id="PF04357">
    <property type="entry name" value="TamB"/>
    <property type="match status" value="1"/>
</dbReference>
<gene>
    <name evidence="7" type="ORF">S2091_0470</name>
</gene>
<name>A0A2S9H5L2_9BURK</name>
<comment type="caution">
    <text evidence="7">The sequence shown here is derived from an EMBL/GenBank/DDBJ whole genome shotgun (WGS) entry which is preliminary data.</text>
</comment>
<sequence>MTDPTNTANHINAAAATPKQNKKSVARRIFNMLFLSALLFIALLILAAAWLVATEAGAKTTLALLDRYASIHSQGVSGSLLHQLKIQHIELRNKELDLVVDDVALQWQPSALWRQQLQLDYLRINSLQLALAPTPSDDKPAILPASLSLPRLIKLVKADQLAINNFQLSTLDASGKHGGVQQFSALTAQVVINSENYQLQFSGTTPWGNAALSGNLGSAAPFNLQAKFDWQGLAIQQSGVTVPVTQLHGTLSGNLKKLLLQAQLDVAEIEKNAAPNFKPASGQIHAVLTPFSVLPLDTLQLDLNSVNPASFYADAPKANLHLKADFKAVGDVKAPILRGHFAIKNTMPMIWNAGGIPVAAISSDITLDEHQISWQATQIELEAGGSVLGSGHLNLHKTALPDLFAQLDLKNVDLLHIDKRLKKTQLSGQVRVENITTGLQFALNLHESQPNLSANLKANVHLSNEQLLSVQKLELLAKDATLNAQGSFALQGRQEFLLQGEAHNLNPARWIDVPEGHIATRFKVAGQVQQGWRIDAQLAELSGQFAGLALQGESNLIAQQGKLLSIKKLELNWGKSHLSASGNWQLNESANANQHEQLQLALAVPDLAALSRPFEKIVPISLKGSLFVDGILSGNSKQPSGRLNVKADKLAIPELITLEKLQANIELAEGITGKIDGNLELTGLAAGKSETENFKIERIQASLSGLRHAHQLHVSANLPQQHQIELQAQGDLQEASAGTDNVTQWQGQIQKLNLAGELDFQLAAPFALKISSKAAQMGAANWQGKLGQLQVQQVNWSRGQLSTQGKLQGLQVVNALKLWHADIPLAGKLQIDAAWQLDIGQQIAGQFEIKRTSGDLSVKDMASGYNQTLALGLQNLFLKASTGDGGGSARQQAINVQLQAQGAQLGQIEANLRSAVNKTEQGWALAANAPLSGTASIQIQNIQWVSQLLGSGIALRGELQAQGQLSGTLDKPDYSAQINGKDLQISLTELGVLLPNGSLKASMDKTQFTLSSLKFSQTIKAPPRHDKLTEFTWLNETGFVESSGTVDLQSGRGSITTRWQHFPFLQNADSWLVATGDAQLTESGKTWNLTGQLLADGAYFSVPKQAPPKLSSDVVVLKKNAKKSVEKSDGLQSSVDFSIKTGKNFVFVGRGLDTSLDGDLRIRIKNGGSILATGSIQTTGGTYEGYGQQLAIERGILNFQGAPDNPGLNVRAIRRGLPVEAGVEVIGTVAKPEVRLISEPNVPDPDKLSWMVLGRSSDQMAGSEAALLMSAAGAIFGGDSGSGSNMPRDIAHSLGLDDLSVGTTSTAPGSQLPSQTVAGNISATSPNEQAFSVGKRITPNLVFSIERSLTDATNGLKLTWQLTRRFSVIGRAGSDTAIDGQYTFSFD</sequence>
<dbReference type="PANTHER" id="PTHR36985">
    <property type="entry name" value="TRANSLOCATION AND ASSEMBLY MODULE SUBUNIT TAMB"/>
    <property type="match status" value="1"/>
</dbReference>
<dbReference type="OrthoDB" id="5288149at2"/>
<proteinExistence type="predicted"/>
<dbReference type="InterPro" id="IPR007452">
    <property type="entry name" value="TamB_C"/>
</dbReference>
<evidence type="ECO:0000256" key="4">
    <source>
        <dbReference type="ARBA" id="ARBA00023136"/>
    </source>
</evidence>
<keyword evidence="3 5" id="KW-1133">Transmembrane helix</keyword>
<evidence type="ECO:0000313" key="7">
    <source>
        <dbReference type="EMBL" id="PRC95275.1"/>
    </source>
</evidence>
<keyword evidence="8" id="KW-1185">Reference proteome</keyword>
<dbReference type="Proteomes" id="UP000237839">
    <property type="component" value="Unassembled WGS sequence"/>
</dbReference>
<evidence type="ECO:0000259" key="6">
    <source>
        <dbReference type="Pfam" id="PF04357"/>
    </source>
</evidence>
<organism evidence="7 8">
    <name type="scientific">Solimicrobium silvestre</name>
    <dbReference type="NCBI Taxonomy" id="2099400"/>
    <lineage>
        <taxon>Bacteria</taxon>
        <taxon>Pseudomonadati</taxon>
        <taxon>Pseudomonadota</taxon>
        <taxon>Betaproteobacteria</taxon>
        <taxon>Burkholderiales</taxon>
        <taxon>Oxalobacteraceae</taxon>
        <taxon>Solimicrobium</taxon>
    </lineage>
</organism>
<dbReference type="RefSeq" id="WP_105530142.1">
    <property type="nucleotide sequence ID" value="NZ_PUGF01000001.1"/>
</dbReference>
<evidence type="ECO:0000256" key="3">
    <source>
        <dbReference type="ARBA" id="ARBA00022989"/>
    </source>
</evidence>
<evidence type="ECO:0000256" key="2">
    <source>
        <dbReference type="ARBA" id="ARBA00022692"/>
    </source>
</evidence>
<evidence type="ECO:0000256" key="1">
    <source>
        <dbReference type="ARBA" id="ARBA00004167"/>
    </source>
</evidence>
<keyword evidence="2 5" id="KW-0812">Transmembrane</keyword>
<dbReference type="GO" id="GO:0009306">
    <property type="term" value="P:protein secretion"/>
    <property type="evidence" value="ECO:0007669"/>
    <property type="project" value="InterPro"/>
</dbReference>
<comment type="subcellular location">
    <subcellularLocation>
        <location evidence="1">Membrane</location>
        <topology evidence="1">Single-pass membrane protein</topology>
    </subcellularLocation>
</comment>
<evidence type="ECO:0000256" key="5">
    <source>
        <dbReference type="SAM" id="Phobius"/>
    </source>
</evidence>
<dbReference type="PANTHER" id="PTHR36985:SF1">
    <property type="entry name" value="TRANSLOCATION AND ASSEMBLY MODULE SUBUNIT TAMB"/>
    <property type="match status" value="1"/>
</dbReference>
<feature type="transmembrane region" description="Helical" evidence="5">
    <location>
        <begin position="29"/>
        <end position="53"/>
    </location>
</feature>
<dbReference type="GO" id="GO:0097347">
    <property type="term" value="C:TAM protein secretion complex"/>
    <property type="evidence" value="ECO:0007669"/>
    <property type="project" value="TreeGrafter"/>
</dbReference>
<keyword evidence="4 5" id="KW-0472">Membrane</keyword>
<evidence type="ECO:0000313" key="8">
    <source>
        <dbReference type="Proteomes" id="UP000237839"/>
    </source>
</evidence>
<dbReference type="EMBL" id="PUGF01000001">
    <property type="protein sequence ID" value="PRC95275.1"/>
    <property type="molecule type" value="Genomic_DNA"/>
</dbReference>
<feature type="domain" description="Translocation and assembly module TamB C-terminal" evidence="6">
    <location>
        <begin position="1038"/>
        <end position="1386"/>
    </location>
</feature>